<dbReference type="Proteomes" id="UP000234681">
    <property type="component" value="Chromosome 14"/>
</dbReference>
<reference evidence="3" key="1">
    <citation type="submission" date="2005-09" db="EMBL/GenBank/DDBJ databases">
        <authorList>
            <person name="Mural R.J."/>
            <person name="Li P.W."/>
            <person name="Adams M.D."/>
            <person name="Amanatides P.G."/>
            <person name="Baden-Tillson H."/>
            <person name="Barnstead M."/>
            <person name="Chin S.H."/>
            <person name="Dew I."/>
            <person name="Evans C.A."/>
            <person name="Ferriera S."/>
            <person name="Flanigan M."/>
            <person name="Fosler C."/>
            <person name="Glodek A."/>
            <person name="Gu Z."/>
            <person name="Holt R.A."/>
            <person name="Jennings D."/>
            <person name="Kraft C.L."/>
            <person name="Lu F."/>
            <person name="Nguyen T."/>
            <person name="Nusskern D.R."/>
            <person name="Pfannkoch C.M."/>
            <person name="Sitter C."/>
            <person name="Sutton G.G."/>
            <person name="Venter J.C."/>
            <person name="Wang Z."/>
            <person name="Woodage T."/>
            <person name="Zheng X.H."/>
            <person name="Zhong F."/>
        </authorList>
    </citation>
    <scope>NUCLEOTIDE SEQUENCE [LARGE SCALE GENOMIC DNA]</scope>
    <source>
        <strain>BN</strain>
        <strain evidence="3">Sprague-Dawley</strain>
    </source>
</reference>
<dbReference type="EMBL" id="CH473996">
    <property type="protein sequence ID" value="EDL97925.1"/>
    <property type="molecule type" value="Genomic_DNA"/>
</dbReference>
<sequence>MTLRSTHRSEPCSATIRGASSPSRWQQLETHCQTICRAREMGTFSPQSDVSIKSLSSWFKELCGRGGRKSMRARRDGGHQGIKAFWIQQG</sequence>
<feature type="region of interest" description="Disordered" evidence="1">
    <location>
        <begin position="1"/>
        <end position="25"/>
    </location>
</feature>
<proteinExistence type="predicted"/>
<name>A6JQ08_RAT</name>
<evidence type="ECO:0000313" key="3">
    <source>
        <dbReference type="Proteomes" id="UP000234681"/>
    </source>
</evidence>
<gene>
    <name evidence="2" type="ORF">rCG_23304</name>
</gene>
<evidence type="ECO:0000313" key="2">
    <source>
        <dbReference type="EMBL" id="EDL97925.1"/>
    </source>
</evidence>
<protein>
    <submittedName>
        <fullName evidence="2">RCG23304</fullName>
    </submittedName>
</protein>
<evidence type="ECO:0000256" key="1">
    <source>
        <dbReference type="SAM" id="MobiDB-lite"/>
    </source>
</evidence>
<accession>A6JQ08</accession>
<organism evidence="2 3">
    <name type="scientific">Rattus norvegicus</name>
    <name type="common">Rat</name>
    <dbReference type="NCBI Taxonomy" id="10116"/>
    <lineage>
        <taxon>Eukaryota</taxon>
        <taxon>Metazoa</taxon>
        <taxon>Chordata</taxon>
        <taxon>Craniata</taxon>
        <taxon>Vertebrata</taxon>
        <taxon>Euteleostomi</taxon>
        <taxon>Mammalia</taxon>
        <taxon>Eutheria</taxon>
        <taxon>Euarchontoglires</taxon>
        <taxon>Glires</taxon>
        <taxon>Rodentia</taxon>
        <taxon>Myomorpha</taxon>
        <taxon>Muroidea</taxon>
        <taxon>Muridae</taxon>
        <taxon>Murinae</taxon>
        <taxon>Rattus</taxon>
    </lineage>
</organism>
<dbReference type="AlphaFoldDB" id="A6JQ08"/>